<name>A0AAD3HNF6_9CHLO</name>
<keyword evidence="11 12" id="KW-0472">Membrane</keyword>
<comment type="cofactor">
    <cofactor evidence="1">
        <name>Zn(2+)</name>
        <dbReference type="ChEBI" id="CHEBI:29105"/>
    </cofactor>
</comment>
<dbReference type="GO" id="GO:0008237">
    <property type="term" value="F:metallopeptidase activity"/>
    <property type="evidence" value="ECO:0007669"/>
    <property type="project" value="UniProtKB-KW"/>
</dbReference>
<dbReference type="Pfam" id="PF02163">
    <property type="entry name" value="Peptidase_M50"/>
    <property type="match status" value="1"/>
</dbReference>
<evidence type="ECO:0000256" key="7">
    <source>
        <dbReference type="ARBA" id="ARBA00022801"/>
    </source>
</evidence>
<evidence type="ECO:0000313" key="14">
    <source>
        <dbReference type="EMBL" id="GFR46775.1"/>
    </source>
</evidence>
<evidence type="ECO:0000256" key="8">
    <source>
        <dbReference type="ARBA" id="ARBA00022833"/>
    </source>
</evidence>
<evidence type="ECO:0000256" key="3">
    <source>
        <dbReference type="ARBA" id="ARBA00007931"/>
    </source>
</evidence>
<dbReference type="Proteomes" id="UP001054857">
    <property type="component" value="Unassembled WGS sequence"/>
</dbReference>
<feature type="transmembrane region" description="Helical" evidence="12">
    <location>
        <begin position="12"/>
        <end position="31"/>
    </location>
</feature>
<evidence type="ECO:0000256" key="10">
    <source>
        <dbReference type="ARBA" id="ARBA00023049"/>
    </source>
</evidence>
<feature type="transmembrane region" description="Helical" evidence="12">
    <location>
        <begin position="209"/>
        <end position="230"/>
    </location>
</feature>
<dbReference type="GO" id="GO:0016020">
    <property type="term" value="C:membrane"/>
    <property type="evidence" value="ECO:0007669"/>
    <property type="project" value="UniProtKB-SubCell"/>
</dbReference>
<evidence type="ECO:0000256" key="6">
    <source>
        <dbReference type="ARBA" id="ARBA00022723"/>
    </source>
</evidence>
<accession>A0AAD3HNF6</accession>
<sequence length="301" mass="30934">MLRNLPGSIPLGSLFGIPIRLHVTFLAVLALQLLGSLAYGGQWVLLWFLLLGPVLLLTVLVHELGHCAAARAVGGSAEGVLLWPLGGLAFLGHNAGPKADMWVAVAGPLTHVPMVGAWLLLLLPAYHASTGSWHIRLDMPYPDSHHLWHAVCVGAIIINISLFAFNLLVPAYPLDGGRLLVGGLLTAGVAPRRAAAVTIGLAVPLGLGVLAYGIVVFQAVTIMVAGFILYATFQLFQALRADALDRHPLFAASYGHGAAGGGGGGAAAAAGGVGSHEPYFKFDSSHAGGAGGRTPGLATNV</sequence>
<evidence type="ECO:0000256" key="1">
    <source>
        <dbReference type="ARBA" id="ARBA00001947"/>
    </source>
</evidence>
<evidence type="ECO:0000313" key="15">
    <source>
        <dbReference type="Proteomes" id="UP001054857"/>
    </source>
</evidence>
<feature type="transmembrane region" description="Helical" evidence="12">
    <location>
        <begin position="146"/>
        <end position="168"/>
    </location>
</feature>
<keyword evidence="4" id="KW-0645">Protease</keyword>
<feature type="transmembrane region" description="Helical" evidence="12">
    <location>
        <begin position="103"/>
        <end position="126"/>
    </location>
</feature>
<dbReference type="PANTHER" id="PTHR39188:SF3">
    <property type="entry name" value="STAGE IV SPORULATION PROTEIN FB"/>
    <property type="match status" value="1"/>
</dbReference>
<evidence type="ECO:0000256" key="12">
    <source>
        <dbReference type="SAM" id="Phobius"/>
    </source>
</evidence>
<dbReference type="InterPro" id="IPR008915">
    <property type="entry name" value="Peptidase_M50"/>
</dbReference>
<keyword evidence="5 12" id="KW-0812">Transmembrane</keyword>
<evidence type="ECO:0000256" key="2">
    <source>
        <dbReference type="ARBA" id="ARBA00004141"/>
    </source>
</evidence>
<protein>
    <recommendedName>
        <fullName evidence="13">Peptidase M50 domain-containing protein</fullName>
    </recommendedName>
</protein>
<evidence type="ECO:0000256" key="5">
    <source>
        <dbReference type="ARBA" id="ARBA00022692"/>
    </source>
</evidence>
<keyword evidence="6" id="KW-0479">Metal-binding</keyword>
<keyword evidence="9 12" id="KW-1133">Transmembrane helix</keyword>
<reference evidence="14 15" key="1">
    <citation type="journal article" date="2021" name="Sci. Rep.">
        <title>Genome sequencing of the multicellular alga Astrephomene provides insights into convergent evolution of germ-soma differentiation.</title>
        <authorList>
            <person name="Yamashita S."/>
            <person name="Yamamoto K."/>
            <person name="Matsuzaki R."/>
            <person name="Suzuki S."/>
            <person name="Yamaguchi H."/>
            <person name="Hirooka S."/>
            <person name="Minakuchi Y."/>
            <person name="Miyagishima S."/>
            <person name="Kawachi M."/>
            <person name="Toyoda A."/>
            <person name="Nozaki H."/>
        </authorList>
    </citation>
    <scope>NUCLEOTIDE SEQUENCE [LARGE SCALE GENOMIC DNA]</scope>
    <source>
        <strain evidence="14 15">NIES-4017</strain>
    </source>
</reference>
<dbReference type="PANTHER" id="PTHR39188">
    <property type="entry name" value="MEMBRANE-ASSOCIATED ZINC METALLOPROTEASE M50B"/>
    <property type="match status" value="1"/>
</dbReference>
<evidence type="ECO:0000256" key="11">
    <source>
        <dbReference type="ARBA" id="ARBA00023136"/>
    </source>
</evidence>
<keyword evidence="8" id="KW-0862">Zinc</keyword>
<dbReference type="AlphaFoldDB" id="A0AAD3HNF6"/>
<feature type="transmembrane region" description="Helical" evidence="12">
    <location>
        <begin position="43"/>
        <end position="62"/>
    </location>
</feature>
<keyword evidence="10" id="KW-0482">Metalloprotease</keyword>
<evidence type="ECO:0000259" key="13">
    <source>
        <dbReference type="Pfam" id="PF02163"/>
    </source>
</evidence>
<dbReference type="GO" id="GO:0006508">
    <property type="term" value="P:proteolysis"/>
    <property type="evidence" value="ECO:0007669"/>
    <property type="project" value="UniProtKB-KW"/>
</dbReference>
<dbReference type="GO" id="GO:0046872">
    <property type="term" value="F:metal ion binding"/>
    <property type="evidence" value="ECO:0007669"/>
    <property type="project" value="UniProtKB-KW"/>
</dbReference>
<keyword evidence="15" id="KW-1185">Reference proteome</keyword>
<feature type="domain" description="Peptidase M50" evidence="13">
    <location>
        <begin position="54"/>
        <end position="191"/>
    </location>
</feature>
<evidence type="ECO:0000256" key="9">
    <source>
        <dbReference type="ARBA" id="ARBA00022989"/>
    </source>
</evidence>
<comment type="subcellular location">
    <subcellularLocation>
        <location evidence="2">Membrane</location>
        <topology evidence="2">Multi-pass membrane protein</topology>
    </subcellularLocation>
</comment>
<comment type="caution">
    <text evidence="14">The sequence shown here is derived from an EMBL/GenBank/DDBJ whole genome shotgun (WGS) entry which is preliminary data.</text>
</comment>
<comment type="similarity">
    <text evidence="3">Belongs to the peptidase M50B family.</text>
</comment>
<keyword evidence="7" id="KW-0378">Hydrolase</keyword>
<proteinExistence type="inferred from homology"/>
<organism evidence="14 15">
    <name type="scientific">Astrephomene gubernaculifera</name>
    <dbReference type="NCBI Taxonomy" id="47775"/>
    <lineage>
        <taxon>Eukaryota</taxon>
        <taxon>Viridiplantae</taxon>
        <taxon>Chlorophyta</taxon>
        <taxon>core chlorophytes</taxon>
        <taxon>Chlorophyceae</taxon>
        <taxon>CS clade</taxon>
        <taxon>Chlamydomonadales</taxon>
        <taxon>Astrephomenaceae</taxon>
        <taxon>Astrephomene</taxon>
    </lineage>
</organism>
<evidence type="ECO:0000256" key="4">
    <source>
        <dbReference type="ARBA" id="ARBA00022670"/>
    </source>
</evidence>
<dbReference type="EMBL" id="BMAR01000015">
    <property type="protein sequence ID" value="GFR46775.1"/>
    <property type="molecule type" value="Genomic_DNA"/>
</dbReference>
<gene>
    <name evidence="14" type="ORF">Agub_g8403</name>
</gene>
<feature type="transmembrane region" description="Helical" evidence="12">
    <location>
        <begin position="68"/>
        <end position="91"/>
    </location>
</feature>